<dbReference type="InterPro" id="IPR014001">
    <property type="entry name" value="Helicase_ATP-bd"/>
</dbReference>
<feature type="compositionally biased region" description="Basic residues" evidence="6">
    <location>
        <begin position="596"/>
        <end position="606"/>
    </location>
</feature>
<comment type="subcellular location">
    <subcellularLocation>
        <location evidence="1">Nucleus</location>
    </subcellularLocation>
</comment>
<proteinExistence type="predicted"/>
<accession>A0A316UPK1</accession>
<feature type="compositionally biased region" description="Polar residues" evidence="6">
    <location>
        <begin position="267"/>
        <end position="276"/>
    </location>
</feature>
<feature type="compositionally biased region" description="Low complexity" evidence="6">
    <location>
        <begin position="103"/>
        <end position="114"/>
    </location>
</feature>
<feature type="compositionally biased region" description="Polar residues" evidence="6">
    <location>
        <begin position="2481"/>
        <end position="2495"/>
    </location>
</feature>
<dbReference type="PROSITE" id="PS51194">
    <property type="entry name" value="HELICASE_CTER"/>
    <property type="match status" value="1"/>
</dbReference>
<dbReference type="CDD" id="cd17919">
    <property type="entry name" value="DEXHc_Snf"/>
    <property type="match status" value="1"/>
</dbReference>
<evidence type="ECO:0000313" key="9">
    <source>
        <dbReference type="EMBL" id="PWN27219.1"/>
    </source>
</evidence>
<dbReference type="GO" id="GO:0000785">
    <property type="term" value="C:chromatin"/>
    <property type="evidence" value="ECO:0007669"/>
    <property type="project" value="TreeGrafter"/>
</dbReference>
<feature type="domain" description="Helicase ATP-binding" evidence="7">
    <location>
        <begin position="1216"/>
        <end position="1392"/>
    </location>
</feature>
<organism evidence="9 10">
    <name type="scientific">Jaminaea rosea</name>
    <dbReference type="NCBI Taxonomy" id="1569628"/>
    <lineage>
        <taxon>Eukaryota</taxon>
        <taxon>Fungi</taxon>
        <taxon>Dikarya</taxon>
        <taxon>Basidiomycota</taxon>
        <taxon>Ustilaginomycotina</taxon>
        <taxon>Exobasidiomycetes</taxon>
        <taxon>Microstromatales</taxon>
        <taxon>Microstromatales incertae sedis</taxon>
        <taxon>Jaminaea</taxon>
    </lineage>
</organism>
<feature type="compositionally biased region" description="Acidic residues" evidence="6">
    <location>
        <begin position="182"/>
        <end position="204"/>
    </location>
</feature>
<feature type="compositionally biased region" description="Polar residues" evidence="6">
    <location>
        <begin position="1956"/>
        <end position="1965"/>
    </location>
</feature>
<keyword evidence="5" id="KW-0539">Nucleus</keyword>
<dbReference type="InterPro" id="IPR016197">
    <property type="entry name" value="Chromo-like_dom_sf"/>
</dbReference>
<feature type="compositionally biased region" description="Low complexity" evidence="6">
    <location>
        <begin position="2131"/>
        <end position="2145"/>
    </location>
</feature>
<dbReference type="GO" id="GO:0003677">
    <property type="term" value="F:DNA binding"/>
    <property type="evidence" value="ECO:0007669"/>
    <property type="project" value="InterPro"/>
</dbReference>
<dbReference type="PANTHER" id="PTHR45623">
    <property type="entry name" value="CHROMODOMAIN-HELICASE-DNA-BINDING PROTEIN 3-RELATED-RELATED"/>
    <property type="match status" value="1"/>
</dbReference>
<feature type="region of interest" description="Disordered" evidence="6">
    <location>
        <begin position="2424"/>
        <end position="2500"/>
    </location>
</feature>
<keyword evidence="3" id="KW-0378">Hydrolase</keyword>
<feature type="compositionally biased region" description="Basic residues" evidence="6">
    <location>
        <begin position="343"/>
        <end position="353"/>
    </location>
</feature>
<feature type="compositionally biased region" description="Acidic residues" evidence="6">
    <location>
        <begin position="247"/>
        <end position="265"/>
    </location>
</feature>
<dbReference type="SMART" id="SM00384">
    <property type="entry name" value="AT_hook"/>
    <property type="match status" value="4"/>
</dbReference>
<dbReference type="Pfam" id="PF00176">
    <property type="entry name" value="SNF2-rel_dom"/>
    <property type="match status" value="1"/>
</dbReference>
<dbReference type="InterPro" id="IPR038718">
    <property type="entry name" value="SNF2-like_sf"/>
</dbReference>
<feature type="compositionally biased region" description="Low complexity" evidence="6">
    <location>
        <begin position="28"/>
        <end position="52"/>
    </location>
</feature>
<evidence type="ECO:0000259" key="7">
    <source>
        <dbReference type="PROSITE" id="PS51192"/>
    </source>
</evidence>
<dbReference type="GeneID" id="37030132"/>
<feature type="compositionally biased region" description="Low complexity" evidence="6">
    <location>
        <begin position="143"/>
        <end position="152"/>
    </location>
</feature>
<evidence type="ECO:0000256" key="4">
    <source>
        <dbReference type="ARBA" id="ARBA00022840"/>
    </source>
</evidence>
<feature type="compositionally biased region" description="Polar residues" evidence="6">
    <location>
        <begin position="232"/>
        <end position="246"/>
    </location>
</feature>
<keyword evidence="4" id="KW-0067">ATP-binding</keyword>
<feature type="region of interest" description="Disordered" evidence="6">
    <location>
        <begin position="583"/>
        <end position="615"/>
    </location>
</feature>
<dbReference type="GO" id="GO:0140658">
    <property type="term" value="F:ATP-dependent chromatin remodeler activity"/>
    <property type="evidence" value="ECO:0007669"/>
    <property type="project" value="TreeGrafter"/>
</dbReference>
<feature type="compositionally biased region" description="Low complexity" evidence="6">
    <location>
        <begin position="2280"/>
        <end position="2289"/>
    </location>
</feature>
<feature type="region of interest" description="Disordered" evidence="6">
    <location>
        <begin position="2272"/>
        <end position="2362"/>
    </location>
</feature>
<keyword evidence="10" id="KW-1185">Reference proteome</keyword>
<dbReference type="GO" id="GO:0005524">
    <property type="term" value="F:ATP binding"/>
    <property type="evidence" value="ECO:0007669"/>
    <property type="project" value="UniProtKB-KW"/>
</dbReference>
<feature type="compositionally biased region" description="Basic residues" evidence="6">
    <location>
        <begin position="682"/>
        <end position="703"/>
    </location>
</feature>
<reference evidence="9 10" key="1">
    <citation type="journal article" date="2018" name="Mol. Biol. Evol.">
        <title>Broad Genomic Sampling Reveals a Smut Pathogenic Ancestry of the Fungal Clade Ustilaginomycotina.</title>
        <authorList>
            <person name="Kijpornyongpan T."/>
            <person name="Mondo S.J."/>
            <person name="Barry K."/>
            <person name="Sandor L."/>
            <person name="Lee J."/>
            <person name="Lipzen A."/>
            <person name="Pangilinan J."/>
            <person name="LaButti K."/>
            <person name="Hainaut M."/>
            <person name="Henrissat B."/>
            <person name="Grigoriev I.V."/>
            <person name="Spatafora J.W."/>
            <person name="Aime M.C."/>
        </authorList>
    </citation>
    <scope>NUCLEOTIDE SEQUENCE [LARGE SCALE GENOMIC DNA]</scope>
    <source>
        <strain evidence="9 10">MCA 5214</strain>
    </source>
</reference>
<dbReference type="SUPFAM" id="SSF52540">
    <property type="entry name" value="P-loop containing nucleoside triphosphate hydrolases"/>
    <property type="match status" value="2"/>
</dbReference>
<feature type="region of interest" description="Disordered" evidence="6">
    <location>
        <begin position="971"/>
        <end position="1005"/>
    </location>
</feature>
<evidence type="ECO:0000256" key="5">
    <source>
        <dbReference type="ARBA" id="ARBA00023242"/>
    </source>
</evidence>
<dbReference type="InterPro" id="IPR017956">
    <property type="entry name" value="AT_hook_DNA-bd_motif"/>
</dbReference>
<evidence type="ECO:0000256" key="6">
    <source>
        <dbReference type="SAM" id="MobiDB-lite"/>
    </source>
</evidence>
<dbReference type="GO" id="GO:0005634">
    <property type="term" value="C:nucleus"/>
    <property type="evidence" value="ECO:0007669"/>
    <property type="project" value="UniProtKB-SubCell"/>
</dbReference>
<feature type="region of interest" description="Disordered" evidence="6">
    <location>
        <begin position="682"/>
        <end position="713"/>
    </location>
</feature>
<dbReference type="RefSeq" id="XP_025361831.1">
    <property type="nucleotide sequence ID" value="XM_025508309.1"/>
</dbReference>
<feature type="compositionally biased region" description="Low complexity" evidence="6">
    <location>
        <begin position="2444"/>
        <end position="2480"/>
    </location>
</feature>
<feature type="compositionally biased region" description="Polar residues" evidence="6">
    <location>
        <begin position="12"/>
        <end position="27"/>
    </location>
</feature>
<dbReference type="GO" id="GO:0042393">
    <property type="term" value="F:histone binding"/>
    <property type="evidence" value="ECO:0007669"/>
    <property type="project" value="TreeGrafter"/>
</dbReference>
<dbReference type="InterPro" id="IPR056616">
    <property type="entry name" value="Chromo_MIT1"/>
</dbReference>
<feature type="region of interest" description="Disordered" evidence="6">
    <location>
        <begin position="2048"/>
        <end position="2150"/>
    </location>
</feature>
<dbReference type="PANTHER" id="PTHR45623:SF17">
    <property type="entry name" value="CHROMODOMAIN-HELICASE-DNA-BINDING PROTEIN 3-RELATED"/>
    <property type="match status" value="1"/>
</dbReference>
<feature type="compositionally biased region" description="Low complexity" evidence="6">
    <location>
        <begin position="2300"/>
        <end position="2328"/>
    </location>
</feature>
<keyword evidence="2" id="KW-0547">Nucleotide-binding</keyword>
<evidence type="ECO:0000259" key="8">
    <source>
        <dbReference type="PROSITE" id="PS51194"/>
    </source>
</evidence>
<dbReference type="SMART" id="SM00490">
    <property type="entry name" value="HELICc"/>
    <property type="match status" value="1"/>
</dbReference>
<feature type="compositionally biased region" description="Low complexity" evidence="6">
    <location>
        <begin position="1834"/>
        <end position="1848"/>
    </location>
</feature>
<feature type="compositionally biased region" description="Basic residues" evidence="6">
    <location>
        <begin position="2064"/>
        <end position="2073"/>
    </location>
</feature>
<feature type="compositionally biased region" description="Basic and acidic residues" evidence="6">
    <location>
        <begin position="704"/>
        <end position="713"/>
    </location>
</feature>
<evidence type="ECO:0000256" key="3">
    <source>
        <dbReference type="ARBA" id="ARBA00022801"/>
    </source>
</evidence>
<feature type="compositionally biased region" description="Low complexity" evidence="6">
    <location>
        <begin position="411"/>
        <end position="420"/>
    </location>
</feature>
<dbReference type="Pfam" id="PF23615">
    <property type="entry name" value="Chromo_MIT1"/>
    <property type="match status" value="1"/>
</dbReference>
<name>A0A316UPK1_9BASI</name>
<dbReference type="GO" id="GO:0003682">
    <property type="term" value="F:chromatin binding"/>
    <property type="evidence" value="ECO:0007669"/>
    <property type="project" value="TreeGrafter"/>
</dbReference>
<feature type="domain" description="Helicase C-terminal" evidence="8">
    <location>
        <begin position="1531"/>
        <end position="1694"/>
    </location>
</feature>
<feature type="compositionally biased region" description="Acidic residues" evidence="6">
    <location>
        <begin position="318"/>
        <end position="330"/>
    </location>
</feature>
<feature type="compositionally biased region" description="Basic residues" evidence="6">
    <location>
        <begin position="2290"/>
        <end position="2299"/>
    </location>
</feature>
<dbReference type="SUPFAM" id="SSF54160">
    <property type="entry name" value="Chromo domain-like"/>
    <property type="match status" value="1"/>
</dbReference>
<sequence>MPALRSRGGEASPSQQKQRSLRSQAPPRSSQAGARTTRAAAAASTSSAGPSTSRKRTRKQSSEGEDEESGNSNGEATPPPPRRPTAKRTGGPPGITAARRRPFYAAARHATAATDTDEDGDDKSPSPTPPRATRRSSGRLSGTNATPASSRTTRSRARPRTNDNAAATRSRISRRTNVKYDDSEEEDELKELDVDDEEEDEEDGPSTSMRTLRRSTRGGDTRQSRAGKTKLNAPSRTLRGTRSAQELSEEDDSQSDDDKDDDDEPVTQRTMRSNNGKARRASMRPSPPAVTRRGLRASRPRLSTFSIIPTPPKRLALDGEDEGDDEDEDDRLVASTTNGVRKPPARRNVQRVRYRLDRSEEEEERGVGSSDDNEMTSDEDALQRRRQSQTTRSTRNRQTALRTESRRAHTSSASSSSSSSEVEVIATARKVASRQPARKADKAQPRSQPARTRQRRERLNILDTAADEELDENSSSETSEGLSESLNGKRSKATQSRARRMLDRIEMSDEDSSSDASSSSGSSTSDSDEIESSQSEEEQEEVDPAEPVDIDDSELQPFSSISLPTMPADEDAEFVDMVSEFAGSMSEPESEQRFTSRGRRVHKRRRLGVESDEERTRRKQRASIVAISSDSEDVTAISDDDGRYALSEDKIDDATQHHFDTCYSCGDRPGWLQFTALKQMRSRLRKQQMKQERRNRKKRRRMRRGDGSRSYRAGGRYDEGAFEDLHALGVAQSALHDRFQDIKTKAAWLRCSTCSASIHTGCLAETDPARLVREINRDATAVHRVLNLEGPPPKTRTELQPSDVVEGLQCSLCAEADWMCMICAGKCVQKPSRIPSSEPMVTAFRCKRCSRAAHYTCLEGVTGEESTQEAALSRQKAGWRCLDCESWGDVDVILAWRPLRNPAEPDGTPEPKESWQKLHKVSEDLKREYLVKFKHTSFKETQWVPHLWLRSVAMINLRHFLSHGSRLELDPSATASSKKKEDEEQTATVQELEQQRKQRRRSKRLQLALTVSRETGEVMRGPPAPESDAQERIPKTWVTPDRILDVYLSVSAVSAADLLDPAECEMFHRRPRKITKIGQGAGISARKDQLEQSTEHIHISKVNQDVLEGLSEGRMFDLLQDAKVLIKWEDLEYEQSTWEESVSPVSYGERWRSFVSAFRRYLHSRKVYVKQMTSQDLATLDRQRSRSRFESIESQPTYIKGGKMLDFQIEGLNWLRYSWHVRQPGILADEMGLGKTVQVIAFIASLHHQFGGLAPYLVVVPNSVVTNWVREFEHWCPHLRVVPYFGGRESRGVIERFEMFHLESIKGRQDLRAEVIVCSDTVARLDPAPFRRVQQWQVLVVDEGTNLKSGSSILIYKRLAALNAAHRLIMTGTPLNNNIGELFNLLNWLKPDAEWKDLKSLRAKYETLTPELIAELQPLLRPYILRRLKKDVVNLPPRSEILIPVSLTPLQKRVYKDVLERNVEDIQTLTDLRGKRQQKYHIGNLLNVLMQLRKVCQHPYLVAPTLENFEGANINWKLEAQRLVDASAKLKLLQKMLPILKDRGHRVLIFSQFVIYLDIVESFLLNEGNYKYQRLDGSIGNRQRQQGISAFNAPGSDLFCYLLSTRAGGVGINLASADTVIILDQDFNPHLDMQAIARAHRIGQKKKVIVFTLVTQDTAEEKIVTMARKKLALDHIIHNMDDEENRIESLQDVLRYGARALFQARGTEASRKDIRFTDADVEKLVTDCENGEDVTQQGGGATSLLSFAKVWERDEADEAEEPSDPTADMAEEGFWASLLERTRAQQEARQEAEEQIVGRGGQRKAKLQAMGLAPANFPGLRVGDDESEDEAEVEQSAQLQGQSQGAQEPTFDSTFDDGPDFTIETNNGTMSSSGTSDEGTPERDGITPPASAAPAPPIKRGRGRPRKNPLPPEQPPTLLDLAFSNTSRRLKVPKPPKEPKPRGRPRKQKVPAQPGAQPSMNSGSGSEPVETNIYNRIAEVTDPAVAREMAFTNFPGRPELAMALFRAWSDIIQKRTGTNPMAKRHNVDAAAARTAAQAASMSALPPVARLADPESGGGQLTTPAKRRRGRPKKNQAPPAASVAGTQPSGDSASSLPRPRPRPSVQAATGDAPTAPSHPPGPASAVGSEQPSTSTATASSSSLDSSKYMHSRRSVTELKKMLRDLPEDFVEQVRARHIAKGPPAPLLVHAGRSQLTTQHMAYFSLRVLRSITGVHPLFHDAFTLVQSEQVPPTLRAQPFEGAEMLSTPIITERLVETAYYFFAQLWAVEGGAPPTTATGHPSAAPPAAKKAAPKKPRQSKAAKAAQAQTASSTRTSSQQQQESNVPQPQANQFAAAVTSRAGPISAPSPMTVDSVLNHGGENVGRYGQQQYQQHDQRNERRPAVEAGHSNSYLYHGGPSTPGAAGFGHLQAAQSYGSNAWASGGDNGAASSMGPPSSQRRGRHTSSAQAAGQAFSSPASWSGSASRPSGNASSSNNFSNFSQTASDASSMQLDHTTAQADSSSSNDQQLALYWLESIDSLNLAGLSKAARMWLIHPTGHQRDVMGAEINSRLATELDRRRRLGQGVPDFFR</sequence>
<dbReference type="Gene3D" id="3.40.50.10810">
    <property type="entry name" value="Tandem AAA-ATPase domain"/>
    <property type="match status" value="1"/>
</dbReference>
<feature type="compositionally biased region" description="Acidic residues" evidence="6">
    <location>
        <begin position="465"/>
        <end position="474"/>
    </location>
</feature>
<feature type="compositionally biased region" description="Low complexity" evidence="6">
    <location>
        <begin position="1865"/>
        <end position="1876"/>
    </location>
</feature>
<dbReference type="Pfam" id="PF00271">
    <property type="entry name" value="Helicase_C"/>
    <property type="match status" value="1"/>
</dbReference>
<dbReference type="PROSITE" id="PS51192">
    <property type="entry name" value="HELICASE_ATP_BIND_1"/>
    <property type="match status" value="1"/>
</dbReference>
<evidence type="ECO:0000256" key="1">
    <source>
        <dbReference type="ARBA" id="ARBA00004123"/>
    </source>
</evidence>
<dbReference type="CDD" id="cd18793">
    <property type="entry name" value="SF2_C_SNF"/>
    <property type="match status" value="1"/>
</dbReference>
<evidence type="ECO:0000313" key="10">
    <source>
        <dbReference type="Proteomes" id="UP000245884"/>
    </source>
</evidence>
<feature type="compositionally biased region" description="Acidic residues" evidence="6">
    <location>
        <begin position="526"/>
        <end position="554"/>
    </location>
</feature>
<feature type="compositionally biased region" description="Acidic residues" evidence="6">
    <location>
        <begin position="371"/>
        <end position="380"/>
    </location>
</feature>
<dbReference type="InterPro" id="IPR049730">
    <property type="entry name" value="SNF2/RAD54-like_C"/>
</dbReference>
<feature type="compositionally biased region" description="Low complexity" evidence="6">
    <location>
        <begin position="388"/>
        <end position="399"/>
    </location>
</feature>
<gene>
    <name evidence="9" type="ORF">BDZ90DRAFT_260877</name>
</gene>
<dbReference type="PRINTS" id="PR00929">
    <property type="entry name" value="ATHOOK"/>
</dbReference>
<feature type="compositionally biased region" description="Low complexity" evidence="6">
    <location>
        <begin position="514"/>
        <end position="525"/>
    </location>
</feature>
<dbReference type="Gene3D" id="3.40.50.300">
    <property type="entry name" value="P-loop containing nucleotide triphosphate hydrolases"/>
    <property type="match status" value="1"/>
</dbReference>
<protein>
    <submittedName>
        <fullName evidence="9">Uncharacterized protein</fullName>
    </submittedName>
</protein>
<feature type="compositionally biased region" description="Low complexity" evidence="6">
    <location>
        <begin position="475"/>
        <end position="488"/>
    </location>
</feature>
<dbReference type="Proteomes" id="UP000245884">
    <property type="component" value="Unassembled WGS sequence"/>
</dbReference>
<dbReference type="OrthoDB" id="5857104at2759"/>
<dbReference type="EMBL" id="KZ819669">
    <property type="protein sequence ID" value="PWN27219.1"/>
    <property type="molecule type" value="Genomic_DNA"/>
</dbReference>
<feature type="region of interest" description="Disordered" evidence="6">
    <location>
        <begin position="1"/>
        <end position="568"/>
    </location>
</feature>
<evidence type="ECO:0000256" key="2">
    <source>
        <dbReference type="ARBA" id="ARBA00022741"/>
    </source>
</evidence>
<dbReference type="InterPro" id="IPR001650">
    <property type="entry name" value="Helicase_C-like"/>
</dbReference>
<dbReference type="STRING" id="1569628.A0A316UPK1"/>
<dbReference type="InterPro" id="IPR000330">
    <property type="entry name" value="SNF2_N"/>
</dbReference>
<feature type="region of interest" description="Disordered" evidence="6">
    <location>
        <begin position="1815"/>
        <end position="1972"/>
    </location>
</feature>
<dbReference type="GO" id="GO:0016887">
    <property type="term" value="F:ATP hydrolysis activity"/>
    <property type="evidence" value="ECO:0007669"/>
    <property type="project" value="TreeGrafter"/>
</dbReference>
<dbReference type="SMART" id="SM00487">
    <property type="entry name" value="DEXDc"/>
    <property type="match status" value="1"/>
</dbReference>
<dbReference type="InterPro" id="IPR027417">
    <property type="entry name" value="P-loop_NTPase"/>
</dbReference>